<feature type="region of interest" description="Disordered" evidence="8">
    <location>
        <begin position="692"/>
        <end position="740"/>
    </location>
</feature>
<dbReference type="InterPro" id="IPR001902">
    <property type="entry name" value="SLC26A/SulP_fam"/>
</dbReference>
<feature type="transmembrane region" description="Helical" evidence="9">
    <location>
        <begin position="443"/>
        <end position="464"/>
    </location>
</feature>
<feature type="transmembrane region" description="Helical" evidence="9">
    <location>
        <begin position="318"/>
        <end position="340"/>
    </location>
</feature>
<dbReference type="STRING" id="1330018.A0A167RT80"/>
<accession>A0A167RT80</accession>
<dbReference type="AlphaFoldDB" id="A0A167RT80"/>
<evidence type="ECO:0000256" key="5">
    <source>
        <dbReference type="ARBA" id="ARBA00022989"/>
    </source>
</evidence>
<dbReference type="SUPFAM" id="SSF52091">
    <property type="entry name" value="SpoIIaa-like"/>
    <property type="match status" value="1"/>
</dbReference>
<dbReference type="Pfam" id="PF00916">
    <property type="entry name" value="Sulfate_transp"/>
    <property type="match status" value="1"/>
</dbReference>
<reference evidence="11 12" key="1">
    <citation type="journal article" date="2016" name="Mol. Biol. Evol.">
        <title>Comparative Genomics of Early-Diverging Mushroom-Forming Fungi Provides Insights into the Origins of Lignocellulose Decay Capabilities.</title>
        <authorList>
            <person name="Nagy L.G."/>
            <person name="Riley R."/>
            <person name="Tritt A."/>
            <person name="Adam C."/>
            <person name="Daum C."/>
            <person name="Floudas D."/>
            <person name="Sun H."/>
            <person name="Yadav J.S."/>
            <person name="Pangilinan J."/>
            <person name="Larsson K.H."/>
            <person name="Matsuura K."/>
            <person name="Barry K."/>
            <person name="Labutti K."/>
            <person name="Kuo R."/>
            <person name="Ohm R.A."/>
            <person name="Bhattacharya S.S."/>
            <person name="Shirouzu T."/>
            <person name="Yoshinaga Y."/>
            <person name="Martin F.M."/>
            <person name="Grigoriev I.V."/>
            <person name="Hibbett D.S."/>
        </authorList>
    </citation>
    <scope>NUCLEOTIDE SEQUENCE [LARGE SCALE GENOMIC DNA]</scope>
    <source>
        <strain evidence="11 12">TUFC12733</strain>
    </source>
</reference>
<feature type="transmembrane region" description="Helical" evidence="9">
    <location>
        <begin position="230"/>
        <end position="247"/>
    </location>
</feature>
<evidence type="ECO:0000256" key="3">
    <source>
        <dbReference type="ARBA" id="ARBA00022448"/>
    </source>
</evidence>
<dbReference type="InterPro" id="IPR011547">
    <property type="entry name" value="SLC26A/SulP_dom"/>
</dbReference>
<feature type="transmembrane region" description="Helical" evidence="9">
    <location>
        <begin position="95"/>
        <end position="112"/>
    </location>
</feature>
<evidence type="ECO:0000256" key="6">
    <source>
        <dbReference type="ARBA" id="ARBA00023136"/>
    </source>
</evidence>
<feature type="transmembrane region" description="Helical" evidence="9">
    <location>
        <begin position="152"/>
        <end position="172"/>
    </location>
</feature>
<keyword evidence="4 9" id="KW-0812">Transmembrane</keyword>
<gene>
    <name evidence="11" type="ORF">CALVIDRAFT_475286</name>
</gene>
<keyword evidence="6 9" id="KW-0472">Membrane</keyword>
<dbReference type="InterPro" id="IPR036513">
    <property type="entry name" value="STAS_dom_sf"/>
</dbReference>
<name>A0A167RT80_CALVF</name>
<keyword evidence="3" id="KW-0813">Transport</keyword>
<organism evidence="11 12">
    <name type="scientific">Calocera viscosa (strain TUFC12733)</name>
    <dbReference type="NCBI Taxonomy" id="1330018"/>
    <lineage>
        <taxon>Eukaryota</taxon>
        <taxon>Fungi</taxon>
        <taxon>Dikarya</taxon>
        <taxon>Basidiomycota</taxon>
        <taxon>Agaricomycotina</taxon>
        <taxon>Dacrymycetes</taxon>
        <taxon>Dacrymycetales</taxon>
        <taxon>Dacrymycetaceae</taxon>
        <taxon>Calocera</taxon>
    </lineage>
</organism>
<evidence type="ECO:0000313" key="11">
    <source>
        <dbReference type="EMBL" id="KZP01256.1"/>
    </source>
</evidence>
<keyword evidence="12" id="KW-1185">Reference proteome</keyword>
<dbReference type="PROSITE" id="PS01130">
    <property type="entry name" value="SLC26A"/>
    <property type="match status" value="1"/>
</dbReference>
<protein>
    <submittedName>
        <fullName evidence="11">Sulfate permease</fullName>
    </submittedName>
</protein>
<dbReference type="FunFam" id="3.30.750.24:FF:000046">
    <property type="entry name" value="Solute carrier family 26 (Sodium-independent sulfate anion transporter), member 11"/>
    <property type="match status" value="1"/>
</dbReference>
<evidence type="ECO:0000256" key="2">
    <source>
        <dbReference type="ARBA" id="ARBA00008692"/>
    </source>
</evidence>
<feature type="transmembrane region" description="Helical" evidence="9">
    <location>
        <begin position="118"/>
        <end position="140"/>
    </location>
</feature>
<sequence>MGFVDSVKKVGKRIIAYPENQVPVVSSLDYIKSISRNPKQDVINYFVRLFPFLHWIGRYNFGWLTGDLIAGITVGLVLVPQGMSYAQIATLDAQYGLYSSFVGVFVYAFFATSKDVSIGPVAVMSLETATIISHVTAVYGNEWSHQQIATTVAFMAGFIVLGIGLLRLGWLVEFIPAPAVSGFMTGSALNIATGQLPQLFGTQNYFDTRAATYQVLINTLKYLPESTLDAAWGVPALAFLYFIRWLLQHLADKHPRFRRAAFFLTNLRNGFVVIILTLAAWLYCRTRLSKSGKYPISILLTVPRGFQNVGQPVIDRKLLSALAGELPVATIIMLLEHIAISKSFGRVNGYKIDPNQELIAIGVTNTVGSCFNAYPSTGSFSRSALKAKSGVRTPAAGWFTGIVVIVALYGLTDAFFWIPKAGLSAVIIHAVMDLVAKPAQVYSFWRVSPLEFLIWSAAVLVTVFSTIENGIYTAISASAALLLVRIAWPRGHFLGRVTVRADGLPVEQGKGNAKENAGSTVVREVWVPLDHDGHVMNPTLKVEAPPPGIIIYRFEEGFTYPNSSRTNQIIVDHAKELTRRGRDMSGIKASDRPWNDPGPRPGQPDPEALDATKPILRAIVLDFSAVSQIDTTAVQNLVDLRSELERWADAPVEFHFAGILSPWIRRAIIAGGFGVGAPGRSLPIEIAPVVPPQEAHQWGPGDEFPARQGGPSRLQDEEALSPTESEGGDEKVPVTANSSTTDFEAPIVSTLTPFFHFDLSTAVQSAQDHKFYPDVQEQ</sequence>
<dbReference type="Gene3D" id="3.30.750.24">
    <property type="entry name" value="STAS domain"/>
    <property type="match status" value="1"/>
</dbReference>
<evidence type="ECO:0000256" key="1">
    <source>
        <dbReference type="ARBA" id="ARBA00004141"/>
    </source>
</evidence>
<feature type="domain" description="STAS" evidence="10">
    <location>
        <begin position="547"/>
        <end position="673"/>
    </location>
</feature>
<dbReference type="PANTHER" id="PTHR11814">
    <property type="entry name" value="SULFATE TRANSPORTER"/>
    <property type="match status" value="1"/>
</dbReference>
<dbReference type="InterPro" id="IPR002645">
    <property type="entry name" value="STAS_dom"/>
</dbReference>
<dbReference type="GO" id="GO:0016020">
    <property type="term" value="C:membrane"/>
    <property type="evidence" value="ECO:0007669"/>
    <property type="project" value="UniProtKB-SubCell"/>
</dbReference>
<dbReference type="NCBIfam" id="TIGR00815">
    <property type="entry name" value="sulP"/>
    <property type="match status" value="1"/>
</dbReference>
<feature type="compositionally biased region" description="Basic and acidic residues" evidence="8">
    <location>
        <begin position="581"/>
        <end position="594"/>
    </location>
</feature>
<dbReference type="Pfam" id="PF01740">
    <property type="entry name" value="STAS"/>
    <property type="match status" value="1"/>
</dbReference>
<dbReference type="GO" id="GO:0008271">
    <property type="term" value="F:secondary active sulfate transmembrane transporter activity"/>
    <property type="evidence" value="ECO:0007669"/>
    <property type="project" value="InterPro"/>
</dbReference>
<evidence type="ECO:0000313" key="12">
    <source>
        <dbReference type="Proteomes" id="UP000076738"/>
    </source>
</evidence>
<evidence type="ECO:0000256" key="7">
    <source>
        <dbReference type="ARBA" id="ARBA00054315"/>
    </source>
</evidence>
<keyword evidence="5 9" id="KW-1133">Transmembrane helix</keyword>
<feature type="transmembrane region" description="Helical" evidence="9">
    <location>
        <begin position="391"/>
        <end position="411"/>
    </location>
</feature>
<comment type="subcellular location">
    <subcellularLocation>
        <location evidence="1">Membrane</location>
        <topology evidence="1">Multi-pass membrane protein</topology>
    </subcellularLocation>
</comment>
<comment type="function">
    <text evidence="7">High affinity uptake of sulfate into the cell.</text>
</comment>
<dbReference type="InterPro" id="IPR018045">
    <property type="entry name" value="S04_transporter_CS"/>
</dbReference>
<comment type="similarity">
    <text evidence="2">Belongs to the SLC26A/SulP transporter (TC 2.A.53) family.</text>
</comment>
<feature type="transmembrane region" description="Helical" evidence="9">
    <location>
        <begin position="259"/>
        <end position="283"/>
    </location>
</feature>
<dbReference type="EMBL" id="KV417267">
    <property type="protein sequence ID" value="KZP01256.1"/>
    <property type="molecule type" value="Genomic_DNA"/>
</dbReference>
<evidence type="ECO:0000259" key="10">
    <source>
        <dbReference type="PROSITE" id="PS50801"/>
    </source>
</evidence>
<evidence type="ECO:0000256" key="4">
    <source>
        <dbReference type="ARBA" id="ARBA00022692"/>
    </source>
</evidence>
<feature type="region of interest" description="Disordered" evidence="8">
    <location>
        <begin position="581"/>
        <end position="609"/>
    </location>
</feature>
<evidence type="ECO:0000256" key="8">
    <source>
        <dbReference type="SAM" id="MobiDB-lite"/>
    </source>
</evidence>
<proteinExistence type="inferred from homology"/>
<dbReference type="GO" id="GO:1902434">
    <property type="term" value="P:sulfate import across plasma membrane"/>
    <property type="evidence" value="ECO:0007669"/>
    <property type="project" value="UniProtKB-ARBA"/>
</dbReference>
<feature type="transmembrane region" description="Helical" evidence="9">
    <location>
        <begin position="61"/>
        <end position="83"/>
    </location>
</feature>
<dbReference type="OrthoDB" id="288203at2759"/>
<dbReference type="Proteomes" id="UP000076738">
    <property type="component" value="Unassembled WGS sequence"/>
</dbReference>
<evidence type="ECO:0000256" key="9">
    <source>
        <dbReference type="SAM" id="Phobius"/>
    </source>
</evidence>
<feature type="transmembrane region" description="Helical" evidence="9">
    <location>
        <begin position="470"/>
        <end position="488"/>
    </location>
</feature>
<dbReference type="CDD" id="cd07042">
    <property type="entry name" value="STAS_SulP_like_sulfate_transporter"/>
    <property type="match status" value="1"/>
</dbReference>
<dbReference type="PROSITE" id="PS50801">
    <property type="entry name" value="STAS"/>
    <property type="match status" value="1"/>
</dbReference>